<feature type="domain" description="DNA methylase adenine-specific" evidence="8">
    <location>
        <begin position="138"/>
        <end position="481"/>
    </location>
</feature>
<dbReference type="Pfam" id="PF02384">
    <property type="entry name" value="N6_Mtase"/>
    <property type="match status" value="1"/>
</dbReference>
<dbReference type="InterPro" id="IPR003356">
    <property type="entry name" value="DNA_methylase_A-5"/>
</dbReference>
<evidence type="ECO:0000256" key="6">
    <source>
        <dbReference type="ARBA" id="ARBA00022747"/>
    </source>
</evidence>
<dbReference type="InterPro" id="IPR022749">
    <property type="entry name" value="D12N6_MeTrfase_N"/>
</dbReference>
<evidence type="ECO:0000313" key="10">
    <source>
        <dbReference type="EMBL" id="MUK50034.1"/>
    </source>
</evidence>
<evidence type="ECO:0000256" key="3">
    <source>
        <dbReference type="ARBA" id="ARBA00022603"/>
    </source>
</evidence>
<keyword evidence="3 10" id="KW-0489">Methyltransferase</keyword>
<keyword evidence="6" id="KW-0680">Restriction system</keyword>
<dbReference type="Proteomes" id="UP000448038">
    <property type="component" value="Unassembled WGS sequence"/>
</dbReference>
<name>A0A844P3U6_ALIFS</name>
<evidence type="ECO:0000313" key="11">
    <source>
        <dbReference type="Proteomes" id="UP000448038"/>
    </source>
</evidence>
<dbReference type="InterPro" id="IPR051537">
    <property type="entry name" value="DNA_Adenine_Mtase"/>
</dbReference>
<accession>A0A844P3U6</accession>
<evidence type="ECO:0000256" key="7">
    <source>
        <dbReference type="ARBA" id="ARBA00047942"/>
    </source>
</evidence>
<feature type="domain" description="N6 adenine-specific DNA methyltransferase N-terminal" evidence="9">
    <location>
        <begin position="6"/>
        <end position="118"/>
    </location>
</feature>
<sequence length="512" mass="57910">MLTGQLRNNIDTLWEKFWTGGVTNPLVVIEQISYLMFSRMLDMQETTSERKAKRTGQAFTRQFPETPEGQLLRWQNFKNMSGKELLPHLRNKVFPHFSEIELNGSDIAQFMADADVEIRSESVLLSAVEMVDQLPLDQSDVKGDIYEYLLSKLASAGINGQFRTPRHIIDMMVEMLDVQPTDVICDPACGTAGFLSRTMEYLTRTHTSPDSIYQDEDGNDVYTGDLLHEYQDHINNKMFWGFDFDSTMLRVSAMNMLLHGVSSANITYQDSLNKNFAELPQEENFFDKILANPPFKGSLDEQSVNPNVLATVKTKKTELLFLALILRMLKLGGRSATVVPDGVLFGSSKAHQDLRKELINNNQLEAMISLPSGVFKPYAGVSTGILIFTKGGSTDNVLFYDMTADGYSLDDKRNPIKDNDIPDALTKWKRYNVLYQANNQEALAAEFGDKTQKAFMVSADQIKAQKFDLSINRYKEVVYQEETFEDPKVILGKLKALENEILADLNELEAML</sequence>
<protein>
    <recommendedName>
        <fullName evidence="2">site-specific DNA-methyltransferase (adenine-specific)</fullName>
        <ecNumber evidence="2">2.1.1.72</ecNumber>
    </recommendedName>
</protein>
<dbReference type="Pfam" id="PF12161">
    <property type="entry name" value="HsdM_N"/>
    <property type="match status" value="1"/>
</dbReference>
<evidence type="ECO:0000256" key="5">
    <source>
        <dbReference type="ARBA" id="ARBA00022691"/>
    </source>
</evidence>
<comment type="caution">
    <text evidence="10">The sequence shown here is derived from an EMBL/GenBank/DDBJ whole genome shotgun (WGS) entry which is preliminary data.</text>
</comment>
<dbReference type="GO" id="GO:0008170">
    <property type="term" value="F:N-methyltransferase activity"/>
    <property type="evidence" value="ECO:0007669"/>
    <property type="project" value="InterPro"/>
</dbReference>
<gene>
    <name evidence="10" type="ORF">GNP88_12750</name>
</gene>
<dbReference type="PANTHER" id="PTHR42933">
    <property type="entry name" value="SLR6095 PROTEIN"/>
    <property type="match status" value="1"/>
</dbReference>
<dbReference type="InterPro" id="IPR029063">
    <property type="entry name" value="SAM-dependent_MTases_sf"/>
</dbReference>
<dbReference type="GO" id="GO:0003677">
    <property type="term" value="F:DNA binding"/>
    <property type="evidence" value="ECO:0007669"/>
    <property type="project" value="InterPro"/>
</dbReference>
<dbReference type="PROSITE" id="PS00092">
    <property type="entry name" value="N6_MTASE"/>
    <property type="match status" value="1"/>
</dbReference>
<dbReference type="Gene3D" id="1.20.1260.30">
    <property type="match status" value="1"/>
</dbReference>
<dbReference type="EMBL" id="WOBN01000020">
    <property type="protein sequence ID" value="MUK50034.1"/>
    <property type="molecule type" value="Genomic_DNA"/>
</dbReference>
<dbReference type="GO" id="GO:0009307">
    <property type="term" value="P:DNA restriction-modification system"/>
    <property type="evidence" value="ECO:0007669"/>
    <property type="project" value="UniProtKB-KW"/>
</dbReference>
<dbReference type="InterPro" id="IPR038333">
    <property type="entry name" value="T1MK-like_N_sf"/>
</dbReference>
<dbReference type="AlphaFoldDB" id="A0A844P3U6"/>
<dbReference type="PANTHER" id="PTHR42933:SF3">
    <property type="entry name" value="TYPE I RESTRICTION ENZYME MJAVIII METHYLASE SUBUNIT"/>
    <property type="match status" value="1"/>
</dbReference>
<comment type="catalytic activity">
    <reaction evidence="7">
        <text>a 2'-deoxyadenosine in DNA + S-adenosyl-L-methionine = an N(6)-methyl-2'-deoxyadenosine in DNA + S-adenosyl-L-homocysteine + H(+)</text>
        <dbReference type="Rhea" id="RHEA:15197"/>
        <dbReference type="Rhea" id="RHEA-COMP:12418"/>
        <dbReference type="Rhea" id="RHEA-COMP:12419"/>
        <dbReference type="ChEBI" id="CHEBI:15378"/>
        <dbReference type="ChEBI" id="CHEBI:57856"/>
        <dbReference type="ChEBI" id="CHEBI:59789"/>
        <dbReference type="ChEBI" id="CHEBI:90615"/>
        <dbReference type="ChEBI" id="CHEBI:90616"/>
        <dbReference type="EC" id="2.1.1.72"/>
    </reaction>
</comment>
<dbReference type="GO" id="GO:0032259">
    <property type="term" value="P:methylation"/>
    <property type="evidence" value="ECO:0007669"/>
    <property type="project" value="UniProtKB-KW"/>
</dbReference>
<reference evidence="10 11" key="1">
    <citation type="submission" date="2019-11" db="EMBL/GenBank/DDBJ databases">
        <title>Using colonization assays and comparative genomics to discover symbiosis behaviors and factors in Vibrio fischeri.</title>
        <authorList>
            <person name="Bongrand C."/>
            <person name="Moriano-Gutierrez S."/>
            <person name="Arevalo P."/>
            <person name="Mcfall-Ngai M."/>
            <person name="Visick K."/>
            <person name="Polz M.F."/>
            <person name="Ruby E.G."/>
        </authorList>
    </citation>
    <scope>NUCLEOTIDE SEQUENCE [LARGE SCALE GENOMIC DNA]</scope>
    <source>
        <strain evidence="11">emors.4.1</strain>
    </source>
</reference>
<evidence type="ECO:0000256" key="2">
    <source>
        <dbReference type="ARBA" id="ARBA00011900"/>
    </source>
</evidence>
<keyword evidence="5" id="KW-0949">S-adenosyl-L-methionine</keyword>
<dbReference type="InterPro" id="IPR002052">
    <property type="entry name" value="DNA_methylase_N6_adenine_CS"/>
</dbReference>
<evidence type="ECO:0000259" key="8">
    <source>
        <dbReference type="Pfam" id="PF02384"/>
    </source>
</evidence>
<dbReference type="EC" id="2.1.1.72" evidence="2"/>
<dbReference type="Gene3D" id="3.40.50.150">
    <property type="entry name" value="Vaccinia Virus protein VP39"/>
    <property type="match status" value="1"/>
</dbReference>
<proteinExistence type="inferred from homology"/>
<keyword evidence="4" id="KW-0808">Transferase</keyword>
<dbReference type="PRINTS" id="PR00507">
    <property type="entry name" value="N12N6MTFRASE"/>
</dbReference>
<comment type="similarity">
    <text evidence="1">Belongs to the N(4)/N(6)-methyltransferase family.</text>
</comment>
<organism evidence="10 11">
    <name type="scientific">Aliivibrio fischeri</name>
    <name type="common">Vibrio fischeri</name>
    <dbReference type="NCBI Taxonomy" id="668"/>
    <lineage>
        <taxon>Bacteria</taxon>
        <taxon>Pseudomonadati</taxon>
        <taxon>Pseudomonadota</taxon>
        <taxon>Gammaproteobacteria</taxon>
        <taxon>Vibrionales</taxon>
        <taxon>Vibrionaceae</taxon>
        <taxon>Aliivibrio</taxon>
    </lineage>
</organism>
<evidence type="ECO:0000259" key="9">
    <source>
        <dbReference type="Pfam" id="PF12161"/>
    </source>
</evidence>
<dbReference type="GO" id="GO:0009007">
    <property type="term" value="F:site-specific DNA-methyltransferase (adenine-specific) activity"/>
    <property type="evidence" value="ECO:0007669"/>
    <property type="project" value="UniProtKB-EC"/>
</dbReference>
<dbReference type="SUPFAM" id="SSF53335">
    <property type="entry name" value="S-adenosyl-L-methionine-dependent methyltransferases"/>
    <property type="match status" value="1"/>
</dbReference>
<evidence type="ECO:0000256" key="4">
    <source>
        <dbReference type="ARBA" id="ARBA00022679"/>
    </source>
</evidence>
<evidence type="ECO:0000256" key="1">
    <source>
        <dbReference type="ARBA" id="ARBA00006594"/>
    </source>
</evidence>
<dbReference type="RefSeq" id="WP_155656023.1">
    <property type="nucleotide sequence ID" value="NZ_WOBN01000020.1"/>
</dbReference>